<proteinExistence type="predicted"/>
<dbReference type="InterPro" id="IPR052894">
    <property type="entry name" value="AsmA-related"/>
</dbReference>
<dbReference type="PANTHER" id="PTHR30441">
    <property type="entry name" value="DUF748 DOMAIN-CONTAINING PROTEIN"/>
    <property type="match status" value="1"/>
</dbReference>
<evidence type="ECO:0000313" key="1">
    <source>
        <dbReference type="EMBL" id="MPM01477.1"/>
    </source>
</evidence>
<dbReference type="GO" id="GO:0090313">
    <property type="term" value="P:regulation of protein targeting to membrane"/>
    <property type="evidence" value="ECO:0007669"/>
    <property type="project" value="TreeGrafter"/>
</dbReference>
<comment type="caution">
    <text evidence="1">The sequence shown here is derived from an EMBL/GenBank/DDBJ whole genome shotgun (WGS) entry which is preliminary data.</text>
</comment>
<dbReference type="AlphaFoldDB" id="A0A644WD66"/>
<dbReference type="PANTHER" id="PTHR30441:SF8">
    <property type="entry name" value="DUF748 DOMAIN-CONTAINING PROTEIN"/>
    <property type="match status" value="1"/>
</dbReference>
<sequence length="888" mass="102000">MKKRYLKILLWIGGIFLFLALVAALVVYINREKVKQIIISEINKQLVTEIKVSSIKVDFFSTFPSASLAFDDVIAFDAFPKKDIDKNNLSEKKDTLFYFHKLYLTFDFWDIIREDYQINKIIAKDGAFNMKVNQNAEVNYVFWKQSKSNKESKFSLSLKKIVLENIQFSYRNDYSKQYYEILLKDTYARGNFSDQEQKITIKSKSTINKIQIDNLAISNKRDFDFDIIFSNNTVSKIIQISKGELKIDGLAFDARGSLEYSKDNKIDLLVKNDGVKLEDLIKLLPQKYNKLFKGFEGKGELVFDFSMKGIINNTQMPSINSKFYINNGELTNKKLDIAFRKITLNGDFSNGEKRNSETSFIKLDKFYFQWNKGIVKGYGQLFNFSNLSVDAFLECNLPLEAVHSFIQDTNIKVLSGNLNLDLKLNGDIKSLENIPKHGFSKIKMEGQGNIKSLNYSNINIPQLITNLNSNFVFNNSSIKISSLSANAGKTSINFNGNIENILPFIFKQTKAFNLNGNLNLGSLNINDWLNKPNKSNSTNKNNKKDTISGVALPTFFNAELITNIDKLIYKEAQIEDFQSKVILLNGNIALEDMNLKAFGGNVRGKASLVLNSKRPKIIGDIELKKVEASRFFKEMNEFNQNSITSKNIKGNVTASISFSAEFLRKNLELNKEKLTANIKYKIEQGEINEVPLLKKLSYFVEESALNNVKFKTIESNLSIQNSSITFEEIKVKSNTINFSFLGRHNLNNNIDYCASIKLSELSSKKKKAKLQKQRKEFGDFEEDENSQLTLFVKIIGTVDNPRFAYDFKKNMEKTKENLKRDKVKITSSIDKDLKLDIEQMKTDKANWKRQEKGEYIIEWEEGKNKWDTITTKDEDNQGNNTKFNIEWE</sequence>
<gene>
    <name evidence="1" type="ORF">SDC9_47717</name>
</gene>
<organism evidence="1">
    <name type="scientific">bioreactor metagenome</name>
    <dbReference type="NCBI Taxonomy" id="1076179"/>
    <lineage>
        <taxon>unclassified sequences</taxon>
        <taxon>metagenomes</taxon>
        <taxon>ecological metagenomes</taxon>
    </lineage>
</organism>
<name>A0A644WD66_9ZZZZ</name>
<accession>A0A644WD66</accession>
<reference evidence="1" key="1">
    <citation type="submission" date="2019-08" db="EMBL/GenBank/DDBJ databases">
        <authorList>
            <person name="Kucharzyk K."/>
            <person name="Murdoch R.W."/>
            <person name="Higgins S."/>
            <person name="Loffler F."/>
        </authorList>
    </citation>
    <scope>NUCLEOTIDE SEQUENCE</scope>
</reference>
<dbReference type="GO" id="GO:0005886">
    <property type="term" value="C:plasma membrane"/>
    <property type="evidence" value="ECO:0007669"/>
    <property type="project" value="TreeGrafter"/>
</dbReference>
<protein>
    <submittedName>
        <fullName evidence="1">Uncharacterized protein</fullName>
    </submittedName>
</protein>
<dbReference type="EMBL" id="VSSQ01000798">
    <property type="protein sequence ID" value="MPM01477.1"/>
    <property type="molecule type" value="Genomic_DNA"/>
</dbReference>